<evidence type="ECO:0000313" key="1">
    <source>
        <dbReference type="EMBL" id="KAL3767839.1"/>
    </source>
</evidence>
<dbReference type="EMBL" id="JALLBG020000072">
    <property type="protein sequence ID" value="KAL3767839.1"/>
    <property type="molecule type" value="Genomic_DNA"/>
</dbReference>
<dbReference type="AlphaFoldDB" id="A0ABD3MV49"/>
<gene>
    <name evidence="1" type="ORF">ACHAWU_007317</name>
</gene>
<reference evidence="1 2" key="1">
    <citation type="submission" date="2024-10" db="EMBL/GenBank/DDBJ databases">
        <title>Updated reference genomes for cyclostephanoid diatoms.</title>
        <authorList>
            <person name="Roberts W.R."/>
            <person name="Alverson A.J."/>
        </authorList>
    </citation>
    <scope>NUCLEOTIDE SEQUENCE [LARGE SCALE GENOMIC DNA]</scope>
    <source>
        <strain evidence="1 2">AJA232-27</strain>
    </source>
</reference>
<sequence>MDSTATPMPRLHQPSTSNNNSQYILLVLAVLSLTSTPAYALINARIECRRPYQYSTSLILRQHQPVLRAVSVAMMTESRNHLQSSSSDGSDSLVDDITILGFGSLLSIKSARLTFPTLKDFRLGRVPNHRRVFGHPASIFFERDIALLDTLEMSSLSCEYEEGHSFVCSVFEVPNVGLSEMSFDGNHGKPTSNWIPSRAFLEREEEFEIALVPYEELPSTNNGLSKDSTSTCFGGTDGPLKLGVICRRSTDEAYIALWGQDHFQNKFLKHGVKTIWNWPKDSGLKPCPVYLRHCVLASYNCESEDTDTWSIGCTGGVCYNSFLDETYLVDRETSIRDYLNQYPDIMKLEPPDALRERYGG</sequence>
<comment type="caution">
    <text evidence="1">The sequence shown here is derived from an EMBL/GenBank/DDBJ whole genome shotgun (WGS) entry which is preliminary data.</text>
</comment>
<dbReference type="PANTHER" id="PTHR35748">
    <property type="entry name" value="OS05G0358400 PROTEIN"/>
    <property type="match status" value="1"/>
</dbReference>
<proteinExistence type="predicted"/>
<name>A0ABD3MV49_9STRA</name>
<evidence type="ECO:0000313" key="2">
    <source>
        <dbReference type="Proteomes" id="UP001530293"/>
    </source>
</evidence>
<dbReference type="PANTHER" id="PTHR35748:SF1">
    <property type="entry name" value="OS05G0358400 PROTEIN"/>
    <property type="match status" value="1"/>
</dbReference>
<organism evidence="1 2">
    <name type="scientific">Discostella pseudostelligera</name>
    <dbReference type="NCBI Taxonomy" id="259834"/>
    <lineage>
        <taxon>Eukaryota</taxon>
        <taxon>Sar</taxon>
        <taxon>Stramenopiles</taxon>
        <taxon>Ochrophyta</taxon>
        <taxon>Bacillariophyta</taxon>
        <taxon>Coscinodiscophyceae</taxon>
        <taxon>Thalassiosirophycidae</taxon>
        <taxon>Stephanodiscales</taxon>
        <taxon>Stephanodiscaceae</taxon>
        <taxon>Discostella</taxon>
    </lineage>
</organism>
<dbReference type="Proteomes" id="UP001530293">
    <property type="component" value="Unassembled WGS sequence"/>
</dbReference>
<accession>A0ABD3MV49</accession>
<keyword evidence="2" id="KW-1185">Reference proteome</keyword>
<protein>
    <submittedName>
        <fullName evidence="1">Uncharacterized protein</fullName>
    </submittedName>
</protein>